<sequence>MGKGYLLIEFFSYMMSMNFPYANTTTAGQYFYGPTVYPNIGVNYNPYFSSFCSNSNGLLPTPSQPLMPLSIEQNKNKNKNIRENKQIMSKNNLIVLSHEKKNNIDSNNFLTFIEQKTKSISDLNPCANEFSLVKNNNNNQVVTTSNENNSSYKLIFDDLIKQSLQSIEAIKKASKGVSVNHVSVQHDQSIDQINRSTQTNDDDNNQHDLLEDYSSCTVKLMNKLFENFKYLLLLSSNDNDLYNELKLASNILDELHHLILVINQIITSNKSLVNRDNLFSNMIKGFSIQSSPIMFGAERRTHRSISSSISCSSIPTVSSRQIDSITKVRSKICLLCRKSIDDSDDVMHELCRLLSSPPDISHDI</sequence>
<organism evidence="1 2">
    <name type="scientific">Rotaria sordida</name>
    <dbReference type="NCBI Taxonomy" id="392033"/>
    <lineage>
        <taxon>Eukaryota</taxon>
        <taxon>Metazoa</taxon>
        <taxon>Spiralia</taxon>
        <taxon>Gnathifera</taxon>
        <taxon>Rotifera</taxon>
        <taxon>Eurotatoria</taxon>
        <taxon>Bdelloidea</taxon>
        <taxon>Philodinida</taxon>
        <taxon>Philodinidae</taxon>
        <taxon>Rotaria</taxon>
    </lineage>
</organism>
<dbReference type="AlphaFoldDB" id="A0A814B5D8"/>
<proteinExistence type="predicted"/>
<protein>
    <submittedName>
        <fullName evidence="1">Uncharacterized protein</fullName>
    </submittedName>
</protein>
<comment type="caution">
    <text evidence="1">The sequence shown here is derived from an EMBL/GenBank/DDBJ whole genome shotgun (WGS) entry which is preliminary data.</text>
</comment>
<dbReference type="EMBL" id="CAJNOT010000279">
    <property type="protein sequence ID" value="CAF0924467.1"/>
    <property type="molecule type" value="Genomic_DNA"/>
</dbReference>
<name>A0A814B5D8_9BILA</name>
<dbReference type="Proteomes" id="UP000663864">
    <property type="component" value="Unassembled WGS sequence"/>
</dbReference>
<reference evidence="1" key="1">
    <citation type="submission" date="2021-02" db="EMBL/GenBank/DDBJ databases">
        <authorList>
            <person name="Nowell W R."/>
        </authorList>
    </citation>
    <scope>NUCLEOTIDE SEQUENCE</scope>
</reference>
<evidence type="ECO:0000313" key="2">
    <source>
        <dbReference type="Proteomes" id="UP000663864"/>
    </source>
</evidence>
<accession>A0A814B5D8</accession>
<gene>
    <name evidence="1" type="ORF">ZHD862_LOCUS8577</name>
</gene>
<evidence type="ECO:0000313" key="1">
    <source>
        <dbReference type="EMBL" id="CAF0924467.1"/>
    </source>
</evidence>